<name>A0A0S2INM9_LEPBO</name>
<dbReference type="EMBL" id="CP012029">
    <property type="protein sequence ID" value="ALO25281.1"/>
    <property type="molecule type" value="Genomic_DNA"/>
</dbReference>
<sequence length="37" mass="4220">MVRDGEFTENVLFLNDIYVISFLSKLWRHSCSGPSSA</sequence>
<proteinExistence type="predicted"/>
<reference evidence="1 2" key="1">
    <citation type="journal article" date="2015" name="PLoS Negl. Trop. Dis.">
        <title>Distribution of Plasmids in Distinct Leptospira Pathogenic Species.</title>
        <authorList>
            <person name="Wang Y."/>
            <person name="Zhuang X."/>
            <person name="Zhong Y."/>
            <person name="Zhang C."/>
            <person name="Zhang Y."/>
            <person name="Zeng L."/>
            <person name="Zhu Y."/>
            <person name="He P."/>
            <person name="Dong K."/>
            <person name="Pal U."/>
            <person name="Guo X."/>
            <person name="Qin J."/>
        </authorList>
    </citation>
    <scope>NUCLEOTIDE SEQUENCE [LARGE SCALE GENOMIC DNA]</scope>
    <source>
        <strain evidence="1 2">56604</strain>
    </source>
</reference>
<accession>A0A0S2INM9</accession>
<evidence type="ECO:0000313" key="1">
    <source>
        <dbReference type="EMBL" id="ALO25281.1"/>
    </source>
</evidence>
<dbReference type="PATRIC" id="fig|280505.15.peg.944"/>
<dbReference type="Proteomes" id="UP000058857">
    <property type="component" value="Chromosome 1"/>
</dbReference>
<protein>
    <submittedName>
        <fullName evidence="1">Uncharacterized protein</fullName>
    </submittedName>
</protein>
<evidence type="ECO:0000313" key="2">
    <source>
        <dbReference type="Proteomes" id="UP000058857"/>
    </source>
</evidence>
<organism evidence="1">
    <name type="scientific">Leptospira borgpetersenii serovar Ballum</name>
    <dbReference type="NCBI Taxonomy" id="280505"/>
    <lineage>
        <taxon>Bacteria</taxon>
        <taxon>Pseudomonadati</taxon>
        <taxon>Spirochaetota</taxon>
        <taxon>Spirochaetia</taxon>
        <taxon>Leptospirales</taxon>
        <taxon>Leptospiraceae</taxon>
        <taxon>Leptospira</taxon>
    </lineage>
</organism>
<dbReference type="AlphaFoldDB" id="A0A0S2INM9"/>
<gene>
    <name evidence="1" type="ORF">LBBP_00967</name>
</gene>